<gene>
    <name evidence="1" type="ORF">At1D1609_05830</name>
</gene>
<proteinExistence type="predicted"/>
<dbReference type="InterPro" id="IPR031856">
    <property type="entry name" value="YdaS_toxin-like"/>
</dbReference>
<dbReference type="SUPFAM" id="SSF47413">
    <property type="entry name" value="lambda repressor-like DNA-binding domains"/>
    <property type="match status" value="1"/>
</dbReference>
<name>A0A2L2L8E5_AGRTU</name>
<dbReference type="Pfam" id="PF15943">
    <property type="entry name" value="YdaS_toxin"/>
    <property type="match status" value="1"/>
</dbReference>
<evidence type="ECO:0008006" key="3">
    <source>
        <dbReference type="Google" id="ProtNLM"/>
    </source>
</evidence>
<evidence type="ECO:0000313" key="2">
    <source>
        <dbReference type="Proteomes" id="UP000237717"/>
    </source>
</evidence>
<dbReference type="Proteomes" id="UP000237717">
    <property type="component" value="Chromosome I"/>
</dbReference>
<dbReference type="Gene3D" id="1.10.260.40">
    <property type="entry name" value="lambda repressor-like DNA-binding domains"/>
    <property type="match status" value="1"/>
</dbReference>
<evidence type="ECO:0000313" key="1">
    <source>
        <dbReference type="EMBL" id="AVH40635.1"/>
    </source>
</evidence>
<organism evidence="1 2">
    <name type="scientific">Agrobacterium tumefaciens</name>
    <dbReference type="NCBI Taxonomy" id="358"/>
    <lineage>
        <taxon>Bacteria</taxon>
        <taxon>Pseudomonadati</taxon>
        <taxon>Pseudomonadota</taxon>
        <taxon>Alphaproteobacteria</taxon>
        <taxon>Hyphomicrobiales</taxon>
        <taxon>Rhizobiaceae</taxon>
        <taxon>Rhizobium/Agrobacterium group</taxon>
        <taxon>Agrobacterium</taxon>
        <taxon>Agrobacterium tumefaciens complex</taxon>
    </lineage>
</organism>
<reference evidence="1 2" key="1">
    <citation type="submission" date="2018-02" db="EMBL/GenBank/DDBJ databases">
        <title>Complete genome sequence of Agrobacterium tumefaciens 1D1609.</title>
        <authorList>
            <person name="Cho S.-T."/>
            <person name="Haryono M."/>
            <person name="Chang H.-H."/>
            <person name="Santos M.N."/>
            <person name="Lai E.-M."/>
            <person name="Kuo C.-H."/>
        </authorList>
    </citation>
    <scope>NUCLEOTIDE SEQUENCE [LARGE SCALE GENOMIC DNA]</scope>
    <source>
        <strain evidence="1 2">1D1609</strain>
    </source>
</reference>
<dbReference type="EMBL" id="CP026924">
    <property type="protein sequence ID" value="AVH40635.1"/>
    <property type="molecule type" value="Genomic_DNA"/>
</dbReference>
<sequence>MSLEKAIKNVGSAKELARRLGVTAQAVSQWKKVPADRVLSVERVSGVNRSDLRPDLYPLEMPVQPAQVAQ</sequence>
<dbReference type="AlphaFoldDB" id="A0A2L2L8E5"/>
<protein>
    <recommendedName>
        <fullName evidence="3">Helix-turn-helix domain-containing protein</fullName>
    </recommendedName>
</protein>
<dbReference type="GO" id="GO:0003677">
    <property type="term" value="F:DNA binding"/>
    <property type="evidence" value="ECO:0007669"/>
    <property type="project" value="InterPro"/>
</dbReference>
<accession>A0A2L2L8E5</accession>
<dbReference type="RefSeq" id="WP_104679305.1">
    <property type="nucleotide sequence ID" value="NZ_CP026924.1"/>
</dbReference>
<dbReference type="InterPro" id="IPR010982">
    <property type="entry name" value="Lambda_DNA-bd_dom_sf"/>
</dbReference>